<dbReference type="GO" id="GO:0003723">
    <property type="term" value="F:RNA binding"/>
    <property type="evidence" value="ECO:0007669"/>
    <property type="project" value="InterPro"/>
</dbReference>
<gene>
    <name evidence="2" type="ORF">SAMN02949497_3892</name>
</gene>
<dbReference type="InterPro" id="IPR021124">
    <property type="entry name" value="CRISPR-assoc_prot_Cas5"/>
</dbReference>
<dbReference type="InterPro" id="IPR013422">
    <property type="entry name" value="CRISPR-assoc_prot_Cas5_N"/>
</dbReference>
<dbReference type="GO" id="GO:0051607">
    <property type="term" value="P:defense response to virus"/>
    <property type="evidence" value="ECO:0007669"/>
    <property type="project" value="UniProtKB-KW"/>
</dbReference>
<dbReference type="OrthoDB" id="5704083at2"/>
<name>A0A1Y6D7P2_9GAMM</name>
<protein>
    <submittedName>
        <fullName evidence="2">CRISPR-associated protein, Cas5e family</fullName>
    </submittedName>
</protein>
<dbReference type="Pfam" id="PF09704">
    <property type="entry name" value="Cas_Cas5d"/>
    <property type="match status" value="1"/>
</dbReference>
<dbReference type="GO" id="GO:0043571">
    <property type="term" value="P:maintenance of CRISPR repeat elements"/>
    <property type="evidence" value="ECO:0007669"/>
    <property type="project" value="InterPro"/>
</dbReference>
<dbReference type="CDD" id="cd09756">
    <property type="entry name" value="Cas5_I-E"/>
    <property type="match status" value="1"/>
</dbReference>
<dbReference type="RefSeq" id="WP_085215374.1">
    <property type="nucleotide sequence ID" value="NZ_FXAM01000001.1"/>
</dbReference>
<organism evidence="2 3">
    <name type="scientific">Methylomagnum ishizawai</name>
    <dbReference type="NCBI Taxonomy" id="1760988"/>
    <lineage>
        <taxon>Bacteria</taxon>
        <taxon>Pseudomonadati</taxon>
        <taxon>Pseudomonadota</taxon>
        <taxon>Gammaproteobacteria</taxon>
        <taxon>Methylococcales</taxon>
        <taxon>Methylococcaceae</taxon>
        <taxon>Methylomagnum</taxon>
    </lineage>
</organism>
<dbReference type="InterPro" id="IPR010147">
    <property type="entry name" value="CRISPR-assoc_prot_CasD"/>
</dbReference>
<evidence type="ECO:0000256" key="1">
    <source>
        <dbReference type="ARBA" id="ARBA00023118"/>
    </source>
</evidence>
<sequence>MDILLLRFDAPLMSFGAVMVDQHGPTDRFPGLSMLAGLFGNALGLRHGDAHALEALQNRIEYAARWDIEPKELLDYHTVDLGQAKMSEPGWTTRGEPEHRTGGAAAAQGIHQRYRHYWANGVMTLAVELREEGAEPSAATLAERLRQPVRPLFLGRKTCLPSVPLLLGRVDAPDVVAALREAAVARRPGHLPAPRMAACWPLSLGEIGPGRRVPVYDRRDWRNQVHAGRRQRYEGWLEVGTP</sequence>
<dbReference type="STRING" id="1760988.SAMN02949497_3892"/>
<proteinExistence type="predicted"/>
<reference evidence="2 3" key="1">
    <citation type="submission" date="2016-12" db="EMBL/GenBank/DDBJ databases">
        <authorList>
            <person name="Song W.-J."/>
            <person name="Kurnit D.M."/>
        </authorList>
    </citation>
    <scope>NUCLEOTIDE SEQUENCE [LARGE SCALE GENOMIC DNA]</scope>
    <source>
        <strain evidence="2 3">175</strain>
    </source>
</reference>
<dbReference type="EMBL" id="FXAM01000001">
    <property type="protein sequence ID" value="SMF96492.1"/>
    <property type="molecule type" value="Genomic_DNA"/>
</dbReference>
<dbReference type="Gene3D" id="3.30.70.2660">
    <property type="match status" value="1"/>
</dbReference>
<dbReference type="NCBIfam" id="TIGR01868">
    <property type="entry name" value="casD_Cas5e"/>
    <property type="match status" value="1"/>
</dbReference>
<accession>A0A1Y6D7P2</accession>
<evidence type="ECO:0000313" key="2">
    <source>
        <dbReference type="EMBL" id="SMF96492.1"/>
    </source>
</evidence>
<dbReference type="Proteomes" id="UP000192923">
    <property type="component" value="Unassembled WGS sequence"/>
</dbReference>
<keyword evidence="3" id="KW-1185">Reference proteome</keyword>
<dbReference type="NCBIfam" id="TIGR02593">
    <property type="entry name" value="CRISPR_cas5"/>
    <property type="match status" value="1"/>
</dbReference>
<evidence type="ECO:0000313" key="3">
    <source>
        <dbReference type="Proteomes" id="UP000192923"/>
    </source>
</evidence>
<keyword evidence="1" id="KW-0051">Antiviral defense</keyword>
<dbReference type="AlphaFoldDB" id="A0A1Y6D7P2"/>